<dbReference type="InterPro" id="IPR003409">
    <property type="entry name" value="MORN"/>
</dbReference>
<dbReference type="Proteomes" id="UP001497497">
    <property type="component" value="Unassembled WGS sequence"/>
</dbReference>
<dbReference type="Gene3D" id="2.20.110.10">
    <property type="entry name" value="Histone H3 K4-specific methyltransferase SET7/9 N-terminal domain"/>
    <property type="match status" value="2"/>
</dbReference>
<keyword evidence="4" id="KW-1185">Reference proteome</keyword>
<evidence type="ECO:0000256" key="1">
    <source>
        <dbReference type="ARBA" id="ARBA00022737"/>
    </source>
</evidence>
<name>A0AAV2HLE1_LYMST</name>
<evidence type="ECO:0008006" key="5">
    <source>
        <dbReference type="Google" id="ProtNLM"/>
    </source>
</evidence>
<proteinExistence type="predicted"/>
<feature type="region of interest" description="Disordered" evidence="2">
    <location>
        <begin position="1"/>
        <end position="33"/>
    </location>
</feature>
<dbReference type="Pfam" id="PF02493">
    <property type="entry name" value="MORN"/>
    <property type="match status" value="7"/>
</dbReference>
<dbReference type="SUPFAM" id="SSF82185">
    <property type="entry name" value="Histone H3 K4-specific methyltransferase SET7/9 N-terminal domain"/>
    <property type="match status" value="2"/>
</dbReference>
<dbReference type="EMBL" id="CAXITT010000132">
    <property type="protein sequence ID" value="CAL1533038.1"/>
    <property type="molecule type" value="Genomic_DNA"/>
</dbReference>
<evidence type="ECO:0000256" key="2">
    <source>
        <dbReference type="SAM" id="MobiDB-lite"/>
    </source>
</evidence>
<sequence length="374" mass="41917">MDDDEPGYISEDVPTLGEYEGERNEKNERHGKGRAILPNRDSYEGSYMYGKRDGMGTYKFKNKAAKNARYIGNYFQGKKQGLGKFIYPDGSRYEGSWVDDLKEGQGKYFYVNGDVYSGDWSKGLRHGKGTYTYANGTKYVGSWWKGKWEGFGEFHYCNYKYCGRFRDNKMFGYGKFVFDVACELHGQYVLDNKDELTGLMDLAQEAALVILDEQDRAPGEDDFIEEGEEHTLRMPPSPPPIGTTHFEAGALTGLHVMTPEEEEEARLVDELNALRATVEAQIAARKDAELRRQQAEAAKWAREEAERVTLEILAEGADVNEDVLGQPPTAPESAPPPDDVTLDESGAAEKPPPEPEAEVPPAEEEAPPPPQEEE</sequence>
<evidence type="ECO:0000313" key="3">
    <source>
        <dbReference type="EMBL" id="CAL1533038.1"/>
    </source>
</evidence>
<dbReference type="AlphaFoldDB" id="A0AAV2HLE1"/>
<evidence type="ECO:0000313" key="4">
    <source>
        <dbReference type="Proteomes" id="UP001497497"/>
    </source>
</evidence>
<feature type="compositionally biased region" description="Acidic residues" evidence="2">
    <location>
        <begin position="355"/>
        <end position="374"/>
    </location>
</feature>
<keyword evidence="1" id="KW-0677">Repeat</keyword>
<organism evidence="3 4">
    <name type="scientific">Lymnaea stagnalis</name>
    <name type="common">Great pond snail</name>
    <name type="synonym">Helix stagnalis</name>
    <dbReference type="NCBI Taxonomy" id="6523"/>
    <lineage>
        <taxon>Eukaryota</taxon>
        <taxon>Metazoa</taxon>
        <taxon>Spiralia</taxon>
        <taxon>Lophotrochozoa</taxon>
        <taxon>Mollusca</taxon>
        <taxon>Gastropoda</taxon>
        <taxon>Heterobranchia</taxon>
        <taxon>Euthyneura</taxon>
        <taxon>Panpulmonata</taxon>
        <taxon>Hygrophila</taxon>
        <taxon>Lymnaeoidea</taxon>
        <taxon>Lymnaeidae</taxon>
        <taxon>Lymnaea</taxon>
    </lineage>
</organism>
<feature type="compositionally biased region" description="Basic and acidic residues" evidence="2">
    <location>
        <begin position="20"/>
        <end position="30"/>
    </location>
</feature>
<gene>
    <name evidence="3" type="ORF">GSLYS_00007056001</name>
</gene>
<accession>A0AAV2HLE1</accession>
<comment type="caution">
    <text evidence="3">The sequence shown here is derived from an EMBL/GenBank/DDBJ whole genome shotgun (WGS) entry which is preliminary data.</text>
</comment>
<reference evidence="3 4" key="1">
    <citation type="submission" date="2024-04" db="EMBL/GenBank/DDBJ databases">
        <authorList>
            <consortium name="Genoscope - CEA"/>
            <person name="William W."/>
        </authorList>
    </citation>
    <scope>NUCLEOTIDE SEQUENCE [LARGE SCALE GENOMIC DNA]</scope>
</reference>
<dbReference type="PANTHER" id="PTHR23084:SF263">
    <property type="entry name" value="MORN REPEAT-CONTAINING PROTEIN 1"/>
    <property type="match status" value="1"/>
</dbReference>
<dbReference type="PANTHER" id="PTHR23084">
    <property type="entry name" value="PHOSPHATIDYLINOSITOL-4-PHOSPHATE 5-KINASE RELATED"/>
    <property type="match status" value="1"/>
</dbReference>
<feature type="compositionally biased region" description="Pro residues" evidence="2">
    <location>
        <begin position="328"/>
        <end position="338"/>
    </location>
</feature>
<dbReference type="SMART" id="SM00698">
    <property type="entry name" value="MORN"/>
    <property type="match status" value="7"/>
</dbReference>
<protein>
    <recommendedName>
        <fullName evidence="5">Radial spoke head 1 homolog</fullName>
    </recommendedName>
</protein>
<feature type="region of interest" description="Disordered" evidence="2">
    <location>
        <begin position="316"/>
        <end position="374"/>
    </location>
</feature>